<dbReference type="GO" id="GO:0005524">
    <property type="term" value="F:ATP binding"/>
    <property type="evidence" value="ECO:0007669"/>
    <property type="project" value="UniProtKB-KW"/>
</dbReference>
<dbReference type="Proteomes" id="UP000728185">
    <property type="component" value="Unassembled WGS sequence"/>
</dbReference>
<reference evidence="2" key="1">
    <citation type="submission" date="2019-05" db="EMBL/GenBank/DDBJ databases">
        <title>Annotation for the trematode Fasciolopsis buski.</title>
        <authorList>
            <person name="Choi Y.-J."/>
        </authorList>
    </citation>
    <scope>NUCLEOTIDE SEQUENCE</scope>
    <source>
        <strain evidence="2">HT</strain>
        <tissue evidence="2">Whole worm</tissue>
    </source>
</reference>
<dbReference type="EMBL" id="LUCM01003750">
    <property type="protein sequence ID" value="KAA0195389.1"/>
    <property type="molecule type" value="Genomic_DNA"/>
</dbReference>
<gene>
    <name evidence="2" type="ORF">FBUS_08970</name>
</gene>
<keyword evidence="3" id="KW-1185">Reference proteome</keyword>
<keyword evidence="1" id="KW-0812">Transmembrane</keyword>
<keyword evidence="2" id="KW-0547">Nucleotide-binding</keyword>
<name>A0A8E0S390_9TREM</name>
<comment type="caution">
    <text evidence="2">The sequence shown here is derived from an EMBL/GenBank/DDBJ whole genome shotgun (WGS) entry which is preliminary data.</text>
</comment>
<keyword evidence="2" id="KW-0067">ATP-binding</keyword>
<accession>A0A8E0S390</accession>
<sequence>MDLVHTENSHPPNGFGSYSASQPIWSSTVIPKPRVRRQWRLCRYVRIYRILLWKNWLIRRRSPVLLIAELLFPLLFVLILAAFRLHTPVYNEPACHVQSQSMPSMGLLHYVQSMLCNFNYTCHEEDPLPLTLLQPESSLFYLVRNITALMEDEEVHRL</sequence>
<organism evidence="2 3">
    <name type="scientific">Fasciolopsis buskii</name>
    <dbReference type="NCBI Taxonomy" id="27845"/>
    <lineage>
        <taxon>Eukaryota</taxon>
        <taxon>Metazoa</taxon>
        <taxon>Spiralia</taxon>
        <taxon>Lophotrochozoa</taxon>
        <taxon>Platyhelminthes</taxon>
        <taxon>Trematoda</taxon>
        <taxon>Digenea</taxon>
        <taxon>Plagiorchiida</taxon>
        <taxon>Echinostomata</taxon>
        <taxon>Echinostomatoidea</taxon>
        <taxon>Fasciolidae</taxon>
        <taxon>Fasciolopsis</taxon>
    </lineage>
</organism>
<proteinExistence type="predicted"/>
<dbReference type="AlphaFoldDB" id="A0A8E0S390"/>
<evidence type="ECO:0000313" key="3">
    <source>
        <dbReference type="Proteomes" id="UP000728185"/>
    </source>
</evidence>
<keyword evidence="1" id="KW-1133">Transmembrane helix</keyword>
<protein>
    <submittedName>
        <fullName evidence="2">ATP-binding cassette subfamily A (ABC1) member 4</fullName>
    </submittedName>
</protein>
<dbReference type="OrthoDB" id="8061355at2759"/>
<evidence type="ECO:0000313" key="2">
    <source>
        <dbReference type="EMBL" id="KAA0195389.1"/>
    </source>
</evidence>
<keyword evidence="1" id="KW-0472">Membrane</keyword>
<evidence type="ECO:0000256" key="1">
    <source>
        <dbReference type="SAM" id="Phobius"/>
    </source>
</evidence>
<feature type="transmembrane region" description="Helical" evidence="1">
    <location>
        <begin position="64"/>
        <end position="83"/>
    </location>
</feature>